<dbReference type="InterPro" id="IPR015943">
    <property type="entry name" value="WD40/YVTN_repeat-like_dom_sf"/>
</dbReference>
<dbReference type="SUPFAM" id="SSF55874">
    <property type="entry name" value="ATPase domain of HSP90 chaperone/DNA topoisomerase II/histidine kinase"/>
    <property type="match status" value="1"/>
</dbReference>
<dbReference type="Gene3D" id="3.30.565.10">
    <property type="entry name" value="Histidine kinase-like ATPase, C-terminal domain"/>
    <property type="match status" value="1"/>
</dbReference>
<name>A0A4R6IR25_9SPHI</name>
<dbReference type="PANTHER" id="PTHR34220">
    <property type="entry name" value="SENSOR HISTIDINE KINASE YPDA"/>
    <property type="match status" value="1"/>
</dbReference>
<evidence type="ECO:0000259" key="4">
    <source>
        <dbReference type="Pfam" id="PF07495"/>
    </source>
</evidence>
<dbReference type="SUPFAM" id="SSF63829">
    <property type="entry name" value="Calcium-dependent phosphotriesterase"/>
    <property type="match status" value="2"/>
</dbReference>
<gene>
    <name evidence="5" type="ORF">CLV32_0664</name>
</gene>
<feature type="chain" id="PRO_5020452283" evidence="2">
    <location>
        <begin position="26"/>
        <end position="979"/>
    </location>
</feature>
<keyword evidence="1" id="KW-1133">Transmembrane helix</keyword>
<evidence type="ECO:0000256" key="1">
    <source>
        <dbReference type="SAM" id="Phobius"/>
    </source>
</evidence>
<comment type="caution">
    <text evidence="5">The sequence shown here is derived from an EMBL/GenBank/DDBJ whole genome shotgun (WGS) entry which is preliminary data.</text>
</comment>
<feature type="transmembrane region" description="Helical" evidence="1">
    <location>
        <begin position="737"/>
        <end position="757"/>
    </location>
</feature>
<feature type="domain" description="Two component regulator three Y" evidence="4">
    <location>
        <begin position="672"/>
        <end position="729"/>
    </location>
</feature>
<dbReference type="GO" id="GO:0000155">
    <property type="term" value="F:phosphorelay sensor kinase activity"/>
    <property type="evidence" value="ECO:0007669"/>
    <property type="project" value="InterPro"/>
</dbReference>
<dbReference type="PANTHER" id="PTHR34220:SF7">
    <property type="entry name" value="SENSOR HISTIDINE KINASE YPDA"/>
    <property type="match status" value="1"/>
</dbReference>
<keyword evidence="6" id="KW-1185">Reference proteome</keyword>
<feature type="signal peptide" evidence="2">
    <location>
        <begin position="1"/>
        <end position="25"/>
    </location>
</feature>
<dbReference type="Pfam" id="PF07495">
    <property type="entry name" value="Y_Y_Y"/>
    <property type="match status" value="1"/>
</dbReference>
<dbReference type="InterPro" id="IPR050640">
    <property type="entry name" value="Bact_2-comp_sensor_kinase"/>
</dbReference>
<dbReference type="Gene3D" id="2.130.10.10">
    <property type="entry name" value="YVTN repeat-like/Quinoprotein amine dehydrogenase"/>
    <property type="match status" value="2"/>
</dbReference>
<organism evidence="5 6">
    <name type="scientific">Pedobacter duraquae</name>
    <dbReference type="NCBI Taxonomy" id="425511"/>
    <lineage>
        <taxon>Bacteria</taxon>
        <taxon>Pseudomonadati</taxon>
        <taxon>Bacteroidota</taxon>
        <taxon>Sphingobacteriia</taxon>
        <taxon>Sphingobacteriales</taxon>
        <taxon>Sphingobacteriaceae</taxon>
        <taxon>Pedobacter</taxon>
    </lineage>
</organism>
<evidence type="ECO:0000256" key="2">
    <source>
        <dbReference type="SAM" id="SignalP"/>
    </source>
</evidence>
<dbReference type="Gene3D" id="2.60.40.10">
    <property type="entry name" value="Immunoglobulins"/>
    <property type="match status" value="1"/>
</dbReference>
<dbReference type="RefSeq" id="WP_166641867.1">
    <property type="nucleotide sequence ID" value="NZ_SNWM01000001.1"/>
</dbReference>
<dbReference type="InterPro" id="IPR036890">
    <property type="entry name" value="HATPase_C_sf"/>
</dbReference>
<proteinExistence type="predicted"/>
<dbReference type="AlphaFoldDB" id="A0A4R6IR25"/>
<evidence type="ECO:0000313" key="6">
    <source>
        <dbReference type="Proteomes" id="UP000295499"/>
    </source>
</evidence>
<evidence type="ECO:0000313" key="5">
    <source>
        <dbReference type="EMBL" id="TDO24375.1"/>
    </source>
</evidence>
<keyword evidence="2" id="KW-0732">Signal</keyword>
<accession>A0A4R6IR25</accession>
<feature type="domain" description="Signal transduction histidine kinase internal region" evidence="3">
    <location>
        <begin position="779"/>
        <end position="858"/>
    </location>
</feature>
<dbReference type="Proteomes" id="UP000295499">
    <property type="component" value="Unassembled WGS sequence"/>
</dbReference>
<keyword evidence="1" id="KW-0472">Membrane</keyword>
<dbReference type="InterPro" id="IPR013783">
    <property type="entry name" value="Ig-like_fold"/>
</dbReference>
<keyword evidence="1" id="KW-0812">Transmembrane</keyword>
<dbReference type="GO" id="GO:0016020">
    <property type="term" value="C:membrane"/>
    <property type="evidence" value="ECO:0007669"/>
    <property type="project" value="InterPro"/>
</dbReference>
<evidence type="ECO:0000259" key="3">
    <source>
        <dbReference type="Pfam" id="PF06580"/>
    </source>
</evidence>
<reference evidence="5 6" key="1">
    <citation type="submission" date="2019-03" db="EMBL/GenBank/DDBJ databases">
        <title>Genomic Encyclopedia of Archaeal and Bacterial Type Strains, Phase II (KMG-II): from individual species to whole genera.</title>
        <authorList>
            <person name="Goeker M."/>
        </authorList>
    </citation>
    <scope>NUCLEOTIDE SEQUENCE [LARGE SCALE GENOMIC DNA]</scope>
    <source>
        <strain evidence="5 6">DSM 19034</strain>
    </source>
</reference>
<dbReference type="InterPro" id="IPR010559">
    <property type="entry name" value="Sig_transdc_His_kin_internal"/>
</dbReference>
<dbReference type="InterPro" id="IPR011110">
    <property type="entry name" value="Reg_prop"/>
</dbReference>
<sequence length="979" mass="111912">MNNFVSSIFKIVFLLLSAVSTTCYAQTAYIQHFNIDDGLPSNSCNFTMQDAQGYIWIATDAGVSRFDGKLFKNFSIDDGLPDNQILQIKQDSKGRVWFLSFNGKLSYFLNGKIYNDKNDKLLRLLKFDDIVVSFYEDSKGQLWFGSNKNRLCVWDGRFLTRYTSKDKKRLFMHTFIHEDPTGTIWAINDQSTVYLQANVFRSSTRHIDALSYKTISNLPNRDLVYLNSKGLNGVSPLEHQLISKVRKALLNEVQGFMYVDSTTLWLSSNSGIYEIAQDGHEKQLLKDIPATQVMKDRSNNMWFATAKGIYMLPAKKNRMYVFDEQDGLTSNYVKSITADKFKNLWLGLDNASINVIARTSHSVRSITLADQQKFGNIKQLYYDKAEEAMFVASDYGLAYLTKLYAINPDKKFLKERSNTTFAIKSFSLGKNDELALATSAGVIILKDYLKTFMFDSTKLKSGQNLFLTRAYKTFYTLSGNLWFSNSNGIQELIGVKLTTPSQVSPFFKERINDIIELQDGTIVLATDGFGLLFVKNDKLIKRLTIDEGLSDNICKKLFVRDDHLWVSTNNGINRICADGKYLSIKGFEFTNPLLRNDINDMYIGRDTAFFATNTGLVYFAIDESEGLNQAPRPLISSIVSNKEQLDTQKKIIVLAPSRNNITFYYSAIDFQNQNITYRYRLDSTESWTETKIRRLEFSSLTPGSYVFEVSAKTNNTQWGKSAKMPFTIKAHFWEKGWFIFVLIAAASFTCYKIAVVITKWQKNQEQKQLLLKNKILMLEQRALQAMMNPHFIFNVMNSIQHYINTKDTSSANKVLTGFARLIRKNLEICTKSYISLEEELEYLNLYLALEKKRFGNRFNYALNIDPKIDKDETMIPSMLLQPYIENAIWHGIMPKEDGGNVSINMELSDDGHLLISIIDDGVGIENSLKTKKDKHISKGMNLTQERINLLNQVEAIPIQIEIKQRKSAGTEVCVNVPIH</sequence>
<protein>
    <submittedName>
        <fullName evidence="5">Two component regulator with propeller domain</fullName>
    </submittedName>
</protein>
<dbReference type="InterPro" id="IPR011123">
    <property type="entry name" value="Y_Y_Y"/>
</dbReference>
<dbReference type="EMBL" id="SNWM01000001">
    <property type="protein sequence ID" value="TDO24375.1"/>
    <property type="molecule type" value="Genomic_DNA"/>
</dbReference>
<dbReference type="Pfam" id="PF07494">
    <property type="entry name" value="Reg_prop"/>
    <property type="match status" value="2"/>
</dbReference>
<dbReference type="Pfam" id="PF06580">
    <property type="entry name" value="His_kinase"/>
    <property type="match status" value="1"/>
</dbReference>